<name>A0A6F9JAR5_CAMFE</name>
<protein>
    <recommendedName>
        <fullName evidence="2">ATP-binding protein</fullName>
    </recommendedName>
</protein>
<comment type="caution">
    <text evidence="1">The sequence shown here is derived from an EMBL/GenBank/DDBJ whole genome shotgun (WGS) entry which is preliminary data.</text>
</comment>
<dbReference type="AlphaFoldDB" id="A0A6F9JAR5"/>
<organism evidence="1">
    <name type="scientific">Campylobacter fetus</name>
    <dbReference type="NCBI Taxonomy" id="196"/>
    <lineage>
        <taxon>Bacteria</taxon>
        <taxon>Pseudomonadati</taxon>
        <taxon>Campylobacterota</taxon>
        <taxon>Epsilonproteobacteria</taxon>
        <taxon>Campylobacterales</taxon>
        <taxon>Campylobacteraceae</taxon>
        <taxon>Campylobacter</taxon>
    </lineage>
</organism>
<sequence>MEIIERKDFKNEVLARLRAGERIAIFAPQFFGKTTFLTQIYEELIQSDDIVFFIKFEQIFNAFDFFGKISEEIKAHFGLNLDLDESDITSSLINAFYVIGRLSEKGNKRIFILMDDFDEIVNTQSIKFELNKAFNEVFTHFNKVIFCFSIKTIIGVNFFNHKKSSLLNFAKVIDLPKFSDIDAALYLIENLKEVDIRVCNESLIKKILRTCKSMPYYLNSFCREFLFIKNAKGVDELEVNEEDFNKAFDEIYESEKYSFSLKMRSIKGRKYYSQIILKILQGENPYDLSQMLGNKAVVATILSDLEKENIIERDKKRKPTDKIYDPFLERYLLEVYNLTNDKQN</sequence>
<dbReference type="PANTHER" id="PTHR34301:SF8">
    <property type="entry name" value="ATPASE DOMAIN-CONTAINING PROTEIN"/>
    <property type="match status" value="1"/>
</dbReference>
<dbReference type="Gene3D" id="3.40.50.300">
    <property type="entry name" value="P-loop containing nucleotide triphosphate hydrolases"/>
    <property type="match status" value="1"/>
</dbReference>
<proteinExistence type="predicted"/>
<reference evidence="1" key="1">
    <citation type="submission" date="2019-12" db="EMBL/GenBank/DDBJ databases">
        <authorList>
            <consortium name="PulseNet: The National Subtyping Network for Foodborne Disease Surveillance"/>
            <person name="Tarr C.L."/>
            <person name="Trees E."/>
            <person name="Katz L.S."/>
            <person name="Carleton-Romer H.A."/>
            <person name="Stroika S."/>
            <person name="Kucerova Z."/>
            <person name="Roache K.F."/>
            <person name="Sabol A.L."/>
            <person name="Besser J."/>
            <person name="Gerner-Smidt P."/>
        </authorList>
    </citation>
    <scope>NUCLEOTIDE SEQUENCE</scope>
    <source>
        <strain evidence="1">PNUSAC014016</strain>
    </source>
</reference>
<evidence type="ECO:0000313" key="1">
    <source>
        <dbReference type="EMBL" id="EDO9682741.1"/>
    </source>
</evidence>
<accession>A0A6F9JAR5</accession>
<gene>
    <name evidence="1" type="ORF">GPS25_08625</name>
</gene>
<evidence type="ECO:0008006" key="2">
    <source>
        <dbReference type="Google" id="ProtNLM"/>
    </source>
</evidence>
<dbReference type="InterPro" id="IPR027417">
    <property type="entry name" value="P-loop_NTPase"/>
</dbReference>
<dbReference type="PANTHER" id="PTHR34301">
    <property type="entry name" value="DNA-BINDING PROTEIN-RELATED"/>
    <property type="match status" value="1"/>
</dbReference>
<dbReference type="SUPFAM" id="SSF52540">
    <property type="entry name" value="P-loop containing nucleoside triphosphate hydrolases"/>
    <property type="match status" value="1"/>
</dbReference>
<dbReference type="EMBL" id="AANITE010000012">
    <property type="protein sequence ID" value="EDO9682741.1"/>
    <property type="molecule type" value="Genomic_DNA"/>
</dbReference>